<dbReference type="CTD" id="55260"/>
<organism evidence="4 5">
    <name type="scientific">Petromyzon marinus</name>
    <name type="common">Sea lamprey</name>
    <dbReference type="NCBI Taxonomy" id="7757"/>
    <lineage>
        <taxon>Eukaryota</taxon>
        <taxon>Metazoa</taxon>
        <taxon>Chordata</taxon>
        <taxon>Craniata</taxon>
        <taxon>Vertebrata</taxon>
        <taxon>Cyclostomata</taxon>
        <taxon>Hyperoartia</taxon>
        <taxon>Petromyzontiformes</taxon>
        <taxon>Petromyzontidae</taxon>
        <taxon>Petromyzon</taxon>
    </lineage>
</organism>
<dbReference type="Proteomes" id="UP001318040">
    <property type="component" value="Chromosome 37"/>
</dbReference>
<dbReference type="PANTHER" id="PTHR16095">
    <property type="entry name" value="TRANSMEMBRANE PROTEIN 143 FAMILY MEMBER"/>
    <property type="match status" value="1"/>
</dbReference>
<proteinExistence type="predicted"/>
<keyword evidence="3" id="KW-0472">Membrane</keyword>
<evidence type="ECO:0000313" key="5">
    <source>
        <dbReference type="RefSeq" id="XP_032822836.1"/>
    </source>
</evidence>
<dbReference type="GeneID" id="116949533"/>
<evidence type="ECO:0000256" key="2">
    <source>
        <dbReference type="SAM" id="MobiDB-lite"/>
    </source>
</evidence>
<keyword evidence="4" id="KW-1185">Reference proteome</keyword>
<gene>
    <name evidence="5 6" type="primary">TMEM143</name>
</gene>
<dbReference type="KEGG" id="pmrn:116949533"/>
<evidence type="ECO:0000313" key="6">
    <source>
        <dbReference type="RefSeq" id="XP_032822837.1"/>
    </source>
</evidence>
<feature type="transmembrane region" description="Helical" evidence="3">
    <location>
        <begin position="329"/>
        <end position="349"/>
    </location>
</feature>
<evidence type="ECO:0000256" key="1">
    <source>
        <dbReference type="ARBA" id="ARBA00022553"/>
    </source>
</evidence>
<dbReference type="AlphaFoldDB" id="A0AAJ7TRG0"/>
<dbReference type="InterPro" id="IPR022227">
    <property type="entry name" value="DUF3754"/>
</dbReference>
<keyword evidence="3 5" id="KW-0812">Transmembrane</keyword>
<keyword evidence="3" id="KW-1133">Transmembrane helix</keyword>
<feature type="transmembrane region" description="Helical" evidence="3">
    <location>
        <begin position="355"/>
        <end position="373"/>
    </location>
</feature>
<keyword evidence="1" id="KW-0597">Phosphoprotein</keyword>
<name>A0AAJ7TRG0_PETMA</name>
<evidence type="ECO:0000256" key="3">
    <source>
        <dbReference type="SAM" id="Phobius"/>
    </source>
</evidence>
<accession>A0AAJ7TRG0</accession>
<feature type="region of interest" description="Disordered" evidence="2">
    <location>
        <begin position="139"/>
        <end position="159"/>
    </location>
</feature>
<reference evidence="5 6" key="1">
    <citation type="submission" date="2025-04" db="UniProtKB">
        <authorList>
            <consortium name="RefSeq"/>
        </authorList>
    </citation>
    <scope>IDENTIFICATION</scope>
    <source>
        <tissue evidence="5 6">Sperm</tissue>
    </source>
</reference>
<dbReference type="PANTHER" id="PTHR16095:SF10">
    <property type="entry name" value="TRANSMEMBRANE PROTEIN 143"/>
    <property type="match status" value="1"/>
</dbReference>
<dbReference type="RefSeq" id="XP_032822836.1">
    <property type="nucleotide sequence ID" value="XM_032966945.1"/>
</dbReference>
<protein>
    <submittedName>
        <fullName evidence="5 6">Transmembrane protein 143</fullName>
    </submittedName>
</protein>
<dbReference type="RefSeq" id="XP_032822837.1">
    <property type="nucleotide sequence ID" value="XM_032966946.1"/>
</dbReference>
<evidence type="ECO:0000313" key="4">
    <source>
        <dbReference type="Proteomes" id="UP001318040"/>
    </source>
</evidence>
<sequence>MPCACLSLLRMREVASRVVAKRLAAVTFAGVRSRSFSEASTGARETSEVVGDVASLVKKVEEAKRTRRRREAVGDGAHSTYTERYVPVTRAKLTSMLAKDLPEGEREDFWKFSESLDSALLPYYHTTLEEIQMLYEPLNPDRDTLTHPGRPSLDRGRGWEDEEAEEWDLDWEAEEEASLALTRAALTEPEGRLSVFLRRLAELADAANFSRLSDEAVAHALTRHHPLDGPQVSVNLDRYEVVAFWAIGSRTSRAAERWRTHGRRWMSWIPWTRASDPWPERRIFTRVVVAARLKGGRLMLKAFKDVPWTALELTLPEVRVHMSTLDKTLLNGTLAIGGLAVFVNVYMVIMTDLKVQLMLVLALFSLLLGARTLSAYRRRRARYTLGLARMLYYKGTANNGALVTALARRALHEHCKDVLLARAAILRMVGGGGVPASVSPAAVSLEVERWLESRCGLRVAFSPDRALRHLEQAGLVDTRHVKTQGPQAPTPRA</sequence>
<dbReference type="Pfam" id="PF12576">
    <property type="entry name" value="DUF3754"/>
    <property type="match status" value="1"/>
</dbReference>